<accession>A0A7Y0RCD9</accession>
<name>A0A7Y0RCD9_9GAMM</name>
<evidence type="ECO:0000313" key="2">
    <source>
        <dbReference type="EMBL" id="NMT63652.1"/>
    </source>
</evidence>
<keyword evidence="1" id="KW-0732">Signal</keyword>
<comment type="caution">
    <text evidence="2">The sequence shown here is derived from an EMBL/GenBank/DDBJ whole genome shotgun (WGS) entry which is preliminary data.</text>
</comment>
<proteinExistence type="predicted"/>
<dbReference type="OrthoDB" id="6370497at2"/>
<keyword evidence="3" id="KW-1185">Reference proteome</keyword>
<protein>
    <submittedName>
        <fullName evidence="2">Uncharacterized protein</fullName>
    </submittedName>
</protein>
<reference evidence="2 3" key="1">
    <citation type="submission" date="2020-04" db="EMBL/GenBank/DDBJ databases">
        <title>Marinobacter oceani sp. nov., isolated from marine solar saltern.</title>
        <authorList>
            <person name="Chen X.-Y."/>
        </authorList>
    </citation>
    <scope>NUCLEOTIDE SEQUENCE [LARGE SCALE GENOMIC DNA]</scope>
    <source>
        <strain evidence="2 3">W62</strain>
    </source>
</reference>
<dbReference type="EMBL" id="JABCKY010000002">
    <property type="protein sequence ID" value="NMT63652.1"/>
    <property type="molecule type" value="Genomic_DNA"/>
</dbReference>
<sequence>MNKTKIMPFVVALLLGLESTWAGTKLSDDPPEHYRFSYQIANNGRVVANSVCKEYGGLDWKGCRRYAQWHFAVKCWNLGYDIKHQTGSVRQTMLKEKDFFCDAKRRVTPLR</sequence>
<evidence type="ECO:0000256" key="1">
    <source>
        <dbReference type="SAM" id="SignalP"/>
    </source>
</evidence>
<evidence type="ECO:0000313" key="3">
    <source>
        <dbReference type="Proteomes" id="UP000567186"/>
    </source>
</evidence>
<dbReference type="Proteomes" id="UP000567186">
    <property type="component" value="Unassembled WGS sequence"/>
</dbReference>
<dbReference type="RefSeq" id="WP_135954834.1">
    <property type="nucleotide sequence ID" value="NZ_JABCKY010000002.1"/>
</dbReference>
<dbReference type="AlphaFoldDB" id="A0A7Y0RCD9"/>
<gene>
    <name evidence="2" type="ORF">HIU99_08565</name>
</gene>
<feature type="chain" id="PRO_5031559457" evidence="1">
    <location>
        <begin position="23"/>
        <end position="111"/>
    </location>
</feature>
<organism evidence="2 3">
    <name type="scientific">Marinobacter orientalis</name>
    <dbReference type="NCBI Taxonomy" id="1928859"/>
    <lineage>
        <taxon>Bacteria</taxon>
        <taxon>Pseudomonadati</taxon>
        <taxon>Pseudomonadota</taxon>
        <taxon>Gammaproteobacteria</taxon>
        <taxon>Pseudomonadales</taxon>
        <taxon>Marinobacteraceae</taxon>
        <taxon>Marinobacter</taxon>
    </lineage>
</organism>
<feature type="signal peptide" evidence="1">
    <location>
        <begin position="1"/>
        <end position="22"/>
    </location>
</feature>